<evidence type="ECO:0000259" key="1">
    <source>
        <dbReference type="Pfam" id="PF00561"/>
    </source>
</evidence>
<comment type="caution">
    <text evidence="2">The sequence shown here is derived from an EMBL/GenBank/DDBJ whole genome shotgun (WGS) entry which is preliminary data.</text>
</comment>
<keyword evidence="3" id="KW-1185">Reference proteome</keyword>
<proteinExistence type="predicted"/>
<dbReference type="PANTHER" id="PTHR43798:SF24">
    <property type="entry name" value="CIS-3-ALKYL-4-ALKYLOXETAN-2-ONE DECARBOXYLASE"/>
    <property type="match status" value="1"/>
</dbReference>
<accession>A0ABU1WHX5</accession>
<dbReference type="SUPFAM" id="SSF53474">
    <property type="entry name" value="alpha/beta-Hydrolases"/>
    <property type="match status" value="1"/>
</dbReference>
<reference evidence="2 3" key="1">
    <citation type="submission" date="2023-07" db="EMBL/GenBank/DDBJ databases">
        <title>Sorghum-associated microbial communities from plants grown in Nebraska, USA.</title>
        <authorList>
            <person name="Schachtman D."/>
        </authorList>
    </citation>
    <scope>NUCLEOTIDE SEQUENCE [LARGE SCALE GENOMIC DNA]</scope>
    <source>
        <strain evidence="2 3">4249</strain>
    </source>
</reference>
<dbReference type="RefSeq" id="WP_310311494.1">
    <property type="nucleotide sequence ID" value="NZ_JAVDWU010000001.1"/>
</dbReference>
<evidence type="ECO:0000313" key="2">
    <source>
        <dbReference type="EMBL" id="MDR7148687.1"/>
    </source>
</evidence>
<name>A0ABU1WHX5_9BURK</name>
<dbReference type="PRINTS" id="PR00412">
    <property type="entry name" value="EPOXHYDRLASE"/>
</dbReference>
<dbReference type="Proteomes" id="UP001265700">
    <property type="component" value="Unassembled WGS sequence"/>
</dbReference>
<dbReference type="Pfam" id="PF00561">
    <property type="entry name" value="Abhydrolase_1"/>
    <property type="match status" value="1"/>
</dbReference>
<dbReference type="PANTHER" id="PTHR43798">
    <property type="entry name" value="MONOACYLGLYCEROL LIPASE"/>
    <property type="match status" value="1"/>
</dbReference>
<protein>
    <submittedName>
        <fullName evidence="2">Pimeloyl-ACP methyl ester carboxylesterase</fullName>
    </submittedName>
</protein>
<dbReference type="InterPro" id="IPR000639">
    <property type="entry name" value="Epox_hydrolase-like"/>
</dbReference>
<gene>
    <name evidence="2" type="ORF">J2W49_000615</name>
</gene>
<dbReference type="InterPro" id="IPR029058">
    <property type="entry name" value="AB_hydrolase_fold"/>
</dbReference>
<dbReference type="InterPro" id="IPR050266">
    <property type="entry name" value="AB_hydrolase_sf"/>
</dbReference>
<dbReference type="InterPro" id="IPR000073">
    <property type="entry name" value="AB_hydrolase_1"/>
</dbReference>
<dbReference type="Gene3D" id="3.40.50.1820">
    <property type="entry name" value="alpha/beta hydrolase"/>
    <property type="match status" value="1"/>
</dbReference>
<organism evidence="2 3">
    <name type="scientific">Hydrogenophaga palleronii</name>
    <dbReference type="NCBI Taxonomy" id="65655"/>
    <lineage>
        <taxon>Bacteria</taxon>
        <taxon>Pseudomonadati</taxon>
        <taxon>Pseudomonadota</taxon>
        <taxon>Betaproteobacteria</taxon>
        <taxon>Burkholderiales</taxon>
        <taxon>Comamonadaceae</taxon>
        <taxon>Hydrogenophaga</taxon>
    </lineage>
</organism>
<feature type="domain" description="AB hydrolase-1" evidence="1">
    <location>
        <begin position="19"/>
        <end position="117"/>
    </location>
</feature>
<dbReference type="EMBL" id="JAVDWU010000001">
    <property type="protein sequence ID" value="MDR7148687.1"/>
    <property type="molecule type" value="Genomic_DNA"/>
</dbReference>
<sequence length="283" mass="31294">MPSILSVQDMDVFIEGQGPTVVMLHGWPDSPALWDETVAALSDGYRCVRFALPGFDLSKPPRPVSVDHMCELVGAVVDAVSSDEPVTLLLHDWGCFFGYEYAARHPQRVSRVVGVDIGDTNSSAYLKGLSGKEKLMIAGYQVWLAAAWKLGGVLPGLADRMTRFMARKIGCRTAPERIGWQMNYPYAMQWLGAFGGLRGVARVDKVFGPRLPTLFAFGKRKPFMFHSSRWLAQLANTPGSATQGFEAGHWLMRQKPVEFTATVRSWLDQSRVNPLEPCAETTA</sequence>
<evidence type="ECO:0000313" key="3">
    <source>
        <dbReference type="Proteomes" id="UP001265700"/>
    </source>
</evidence>